<keyword evidence="2 7" id="KW-0132">Cell division</keyword>
<dbReference type="SUPFAM" id="SSF53244">
    <property type="entry name" value="MurD-like peptide ligases, peptide-binding domain"/>
    <property type="match status" value="1"/>
</dbReference>
<dbReference type="Pfam" id="PF02875">
    <property type="entry name" value="Mur_ligase_C"/>
    <property type="match status" value="1"/>
</dbReference>
<keyword evidence="7 12" id="KW-0436">Ligase</keyword>
<keyword evidence="7" id="KW-0460">Magnesium</keyword>
<dbReference type="InterPro" id="IPR005761">
    <property type="entry name" value="UDP-N-AcMur-Glu-dNH2Pim_ligase"/>
</dbReference>
<dbReference type="EC" id="6.3.2.13" evidence="7"/>
<evidence type="ECO:0000313" key="13">
    <source>
        <dbReference type="Proteomes" id="UP001249959"/>
    </source>
</evidence>
<evidence type="ECO:0000256" key="7">
    <source>
        <dbReference type="HAMAP-Rule" id="MF_00208"/>
    </source>
</evidence>
<evidence type="ECO:0000313" key="12">
    <source>
        <dbReference type="EMBL" id="MDU0809389.1"/>
    </source>
</evidence>
<feature type="binding site" evidence="7">
    <location>
        <position position="457"/>
    </location>
    <ligand>
        <name>meso-2,6-diaminopimelate</name>
        <dbReference type="ChEBI" id="CHEBI:57791"/>
    </ligand>
</feature>
<evidence type="ECO:0000259" key="11">
    <source>
        <dbReference type="Pfam" id="PF08245"/>
    </source>
</evidence>
<feature type="modified residue" description="N6-carboxylysine" evidence="7">
    <location>
        <position position="221"/>
    </location>
</feature>
<protein>
    <recommendedName>
        <fullName evidence="7">UDP-N-acetylmuramoyl-L-alanyl-D-glutamate--2,6-diaminopimelate ligase</fullName>
        <ecNumber evidence="7">6.3.2.13</ecNumber>
    </recommendedName>
    <alternativeName>
        <fullName evidence="7">Meso-A2pm-adding enzyme</fullName>
    </alternativeName>
    <alternativeName>
        <fullName evidence="7">Meso-diaminopimelate-adding enzyme</fullName>
    </alternativeName>
    <alternativeName>
        <fullName evidence="7">UDP-MurNAc-L-Ala-D-Glu:meso-diaminopimelate ligase</fullName>
    </alternativeName>
    <alternativeName>
        <fullName evidence="7">UDP-MurNAc-tripeptide synthetase</fullName>
    </alternativeName>
    <alternativeName>
        <fullName evidence="7">UDP-N-acetylmuramyl-tripeptide synthetase</fullName>
    </alternativeName>
</protein>
<dbReference type="NCBIfam" id="TIGR01085">
    <property type="entry name" value="murE"/>
    <property type="match status" value="1"/>
</dbReference>
<dbReference type="Gene3D" id="3.40.1190.10">
    <property type="entry name" value="Mur-like, catalytic domain"/>
    <property type="match status" value="1"/>
</dbReference>
<evidence type="ECO:0000259" key="10">
    <source>
        <dbReference type="Pfam" id="PF02875"/>
    </source>
</evidence>
<evidence type="ECO:0000256" key="5">
    <source>
        <dbReference type="ARBA" id="ARBA00023306"/>
    </source>
</evidence>
<dbReference type="Proteomes" id="UP001249959">
    <property type="component" value="Unassembled WGS sequence"/>
</dbReference>
<comment type="subcellular location">
    <subcellularLocation>
        <location evidence="7 8">Cytoplasm</location>
    </subcellularLocation>
</comment>
<dbReference type="InterPro" id="IPR036615">
    <property type="entry name" value="Mur_ligase_C_dom_sf"/>
</dbReference>
<dbReference type="GO" id="GO:0008765">
    <property type="term" value="F:UDP-N-acetylmuramoylalanyl-D-glutamate-2,6-diaminopimelate ligase activity"/>
    <property type="evidence" value="ECO:0007669"/>
    <property type="project" value="UniProtKB-EC"/>
</dbReference>
<keyword evidence="6 7" id="KW-0961">Cell wall biogenesis/degradation</keyword>
<keyword evidence="5 7" id="KW-0131">Cell cycle</keyword>
<evidence type="ECO:0000259" key="9">
    <source>
        <dbReference type="Pfam" id="PF01225"/>
    </source>
</evidence>
<feature type="binding site" evidence="7">
    <location>
        <begin position="154"/>
        <end position="155"/>
    </location>
    <ligand>
        <name>UDP-N-acetyl-alpha-D-muramoyl-L-alanyl-D-glutamate</name>
        <dbReference type="ChEBI" id="CHEBI:83900"/>
    </ligand>
</feature>
<comment type="pathway">
    <text evidence="7 8">Cell wall biogenesis; peptidoglycan biosynthesis.</text>
</comment>
<feature type="short sequence motif" description="Meso-diaminopimelate recognition motif" evidence="7">
    <location>
        <begin position="403"/>
        <end position="406"/>
    </location>
</feature>
<dbReference type="Pfam" id="PF01225">
    <property type="entry name" value="Mur_ligase"/>
    <property type="match status" value="1"/>
</dbReference>
<evidence type="ECO:0000256" key="1">
    <source>
        <dbReference type="ARBA" id="ARBA00005898"/>
    </source>
</evidence>
<dbReference type="RefSeq" id="WP_316070805.1">
    <property type="nucleotide sequence ID" value="NZ_JAVNWW010000005.1"/>
</dbReference>
<feature type="binding site" evidence="7">
    <location>
        <position position="379"/>
    </location>
    <ligand>
        <name>meso-2,6-diaminopimelate</name>
        <dbReference type="ChEBI" id="CHEBI:57791"/>
    </ligand>
</feature>
<dbReference type="Gene3D" id="3.40.1390.10">
    <property type="entry name" value="MurE/MurF, N-terminal domain"/>
    <property type="match status" value="1"/>
</dbReference>
<name>A0ABU3TU38_9BACT</name>
<dbReference type="EMBL" id="JAVNWW010000005">
    <property type="protein sequence ID" value="MDU0809389.1"/>
    <property type="molecule type" value="Genomic_DNA"/>
</dbReference>
<feature type="binding site" evidence="7">
    <location>
        <position position="181"/>
    </location>
    <ligand>
        <name>UDP-N-acetyl-alpha-D-muramoyl-L-alanyl-D-glutamate</name>
        <dbReference type="ChEBI" id="CHEBI:83900"/>
    </ligand>
</feature>
<comment type="PTM">
    <text evidence="7">Carboxylation is probably crucial for Mg(2+) binding and, consequently, for the gamma-phosphate positioning of ATP.</text>
</comment>
<evidence type="ECO:0000256" key="2">
    <source>
        <dbReference type="ARBA" id="ARBA00022618"/>
    </source>
</evidence>
<keyword evidence="3 7" id="KW-0133">Cell shape</keyword>
<feature type="domain" description="Mur ligase C-terminal" evidence="10">
    <location>
        <begin position="328"/>
        <end position="459"/>
    </location>
</feature>
<comment type="cofactor">
    <cofactor evidence="7">
        <name>Mg(2+)</name>
        <dbReference type="ChEBI" id="CHEBI:18420"/>
    </cofactor>
</comment>
<dbReference type="SUPFAM" id="SSF63418">
    <property type="entry name" value="MurE/MurF N-terminal domain"/>
    <property type="match status" value="1"/>
</dbReference>
<feature type="binding site" evidence="7">
    <location>
        <position position="187"/>
    </location>
    <ligand>
        <name>UDP-N-acetyl-alpha-D-muramoyl-L-alanyl-D-glutamate</name>
        <dbReference type="ChEBI" id="CHEBI:83900"/>
    </ligand>
</feature>
<comment type="function">
    <text evidence="7">Catalyzes the addition of meso-diaminopimelic acid to the nucleotide precursor UDP-N-acetylmuramoyl-L-alanyl-D-glutamate (UMAG) in the biosynthesis of bacterial cell-wall peptidoglycan.</text>
</comment>
<feature type="binding site" evidence="7">
    <location>
        <position position="189"/>
    </location>
    <ligand>
        <name>UDP-N-acetyl-alpha-D-muramoyl-L-alanyl-D-glutamate</name>
        <dbReference type="ChEBI" id="CHEBI:83900"/>
    </ligand>
</feature>
<keyword evidence="4 7" id="KW-0573">Peptidoglycan synthesis</keyword>
<comment type="catalytic activity">
    <reaction evidence="7">
        <text>UDP-N-acetyl-alpha-D-muramoyl-L-alanyl-D-glutamate + meso-2,6-diaminopimelate + ATP = UDP-N-acetyl-alpha-D-muramoyl-L-alanyl-gamma-D-glutamyl-meso-2,6-diaminopimelate + ADP + phosphate + H(+)</text>
        <dbReference type="Rhea" id="RHEA:23676"/>
        <dbReference type="ChEBI" id="CHEBI:15378"/>
        <dbReference type="ChEBI" id="CHEBI:30616"/>
        <dbReference type="ChEBI" id="CHEBI:43474"/>
        <dbReference type="ChEBI" id="CHEBI:57791"/>
        <dbReference type="ChEBI" id="CHEBI:83900"/>
        <dbReference type="ChEBI" id="CHEBI:83905"/>
        <dbReference type="ChEBI" id="CHEBI:456216"/>
        <dbReference type="EC" id="6.3.2.13"/>
    </reaction>
</comment>
<evidence type="ECO:0000256" key="8">
    <source>
        <dbReference type="RuleBase" id="RU004135"/>
    </source>
</evidence>
<evidence type="ECO:0000256" key="3">
    <source>
        <dbReference type="ARBA" id="ARBA00022960"/>
    </source>
</evidence>
<keyword evidence="13" id="KW-1185">Reference proteome</keyword>
<dbReference type="InterPro" id="IPR000713">
    <property type="entry name" value="Mur_ligase_N"/>
</dbReference>
<feature type="binding site" evidence="7">
    <location>
        <begin position="112"/>
        <end position="118"/>
    </location>
    <ligand>
        <name>ATP</name>
        <dbReference type="ChEBI" id="CHEBI:30616"/>
    </ligand>
</feature>
<keyword evidence="7" id="KW-0547">Nucleotide-binding</keyword>
<dbReference type="InterPro" id="IPR004101">
    <property type="entry name" value="Mur_ligase_C"/>
</dbReference>
<keyword evidence="7" id="KW-0067">ATP-binding</keyword>
<dbReference type="InterPro" id="IPR035911">
    <property type="entry name" value="MurE/MurF_N"/>
</dbReference>
<evidence type="ECO:0000256" key="4">
    <source>
        <dbReference type="ARBA" id="ARBA00022984"/>
    </source>
</evidence>
<proteinExistence type="inferred from homology"/>
<dbReference type="InterPro" id="IPR013221">
    <property type="entry name" value="Mur_ligase_cen"/>
</dbReference>
<dbReference type="PANTHER" id="PTHR23135:SF4">
    <property type="entry name" value="UDP-N-ACETYLMURAMOYL-L-ALANYL-D-GLUTAMATE--2,6-DIAMINOPIMELATE LIGASE MURE HOMOLOG, CHLOROPLASTIC"/>
    <property type="match status" value="1"/>
</dbReference>
<dbReference type="PANTHER" id="PTHR23135">
    <property type="entry name" value="MUR LIGASE FAMILY MEMBER"/>
    <property type="match status" value="1"/>
</dbReference>
<organism evidence="12 13">
    <name type="scientific">Aquirufa regiilacus</name>
    <dbReference type="NCBI Taxonomy" id="3024868"/>
    <lineage>
        <taxon>Bacteria</taxon>
        <taxon>Pseudomonadati</taxon>
        <taxon>Bacteroidota</taxon>
        <taxon>Cytophagia</taxon>
        <taxon>Cytophagales</taxon>
        <taxon>Flectobacillaceae</taxon>
        <taxon>Aquirufa</taxon>
    </lineage>
</organism>
<feature type="domain" description="Mur ligase N-terminal catalytic" evidence="9">
    <location>
        <begin position="23"/>
        <end position="98"/>
    </location>
</feature>
<feature type="binding site" evidence="7">
    <location>
        <position position="31"/>
    </location>
    <ligand>
        <name>UDP-N-acetyl-alpha-D-muramoyl-L-alanyl-D-glutamate</name>
        <dbReference type="ChEBI" id="CHEBI:83900"/>
    </ligand>
</feature>
<keyword evidence="7" id="KW-0963">Cytoplasm</keyword>
<comment type="caution">
    <text evidence="12">The sequence shown here is derived from an EMBL/GenBank/DDBJ whole genome shotgun (WGS) entry which is preliminary data.</text>
</comment>
<dbReference type="NCBIfam" id="NF001126">
    <property type="entry name" value="PRK00139.1-4"/>
    <property type="match status" value="1"/>
</dbReference>
<comment type="caution">
    <text evidence="7">Lacks conserved residue(s) required for the propagation of feature annotation.</text>
</comment>
<comment type="similarity">
    <text evidence="1 7">Belongs to the MurCDEF family. MurE subfamily.</text>
</comment>
<dbReference type="Pfam" id="PF08245">
    <property type="entry name" value="Mur_ligase_M"/>
    <property type="match status" value="1"/>
</dbReference>
<reference evidence="12 13" key="1">
    <citation type="submission" date="2023-09" db="EMBL/GenBank/DDBJ databases">
        <title>Aquirufa genomes.</title>
        <authorList>
            <person name="Pitt A."/>
        </authorList>
    </citation>
    <scope>NUCLEOTIDE SEQUENCE [LARGE SCALE GENOMIC DNA]</scope>
    <source>
        <strain evidence="12 13">LEOWEIH-7C</strain>
    </source>
</reference>
<evidence type="ECO:0000256" key="6">
    <source>
        <dbReference type="ARBA" id="ARBA00023316"/>
    </source>
</evidence>
<dbReference type="SUPFAM" id="SSF53623">
    <property type="entry name" value="MurD-like peptide ligases, catalytic domain"/>
    <property type="match status" value="1"/>
</dbReference>
<accession>A0ABU3TU38</accession>
<dbReference type="InterPro" id="IPR036565">
    <property type="entry name" value="Mur-like_cat_sf"/>
</dbReference>
<feature type="domain" description="Mur ligase central" evidence="11">
    <location>
        <begin position="110"/>
        <end position="305"/>
    </location>
</feature>
<dbReference type="Gene3D" id="3.90.190.20">
    <property type="entry name" value="Mur ligase, C-terminal domain"/>
    <property type="match status" value="1"/>
</dbReference>
<feature type="binding site" evidence="7">
    <location>
        <position position="461"/>
    </location>
    <ligand>
        <name>meso-2,6-diaminopimelate</name>
        <dbReference type="ChEBI" id="CHEBI:57791"/>
    </ligand>
</feature>
<feature type="binding site" evidence="7">
    <location>
        <begin position="403"/>
        <end position="406"/>
    </location>
    <ligand>
        <name>meso-2,6-diaminopimelate</name>
        <dbReference type="ChEBI" id="CHEBI:57791"/>
    </ligand>
</feature>
<sequence>MSHDSSSLIKSIDIIQQVGGHQEISHLCFDSRQAKSGSLFFAIPGTQVDGHQFLPQVFAQGCSACVVEKLPEEMPAGILFLQVGDSNEAMALVASAFYGNPSTQLNLVGITGTNGKTTSVTLLFELFKALGHRCGLISTVQNKIEDRVIPATHTTPDALNLNALLAEMLASGCTHVFMEVSSHAVVQKRIFGLTFKGAIFSNITRDHLDFHETFDAYIKAKKGFFDALPKSAFALTNVDDKRGTVMLQNTKAQKASYGILEAADYKAKIKANVLSGLQLELDGSEIHAQLIGQFNAYNLLAIYATAILLGEDKEEVLIALSGLKTATGRFEQMHGPNHKMAIVDYAHTPDALENVLKTIQAIRQKHQHIITVVGCGGNRDAGKRPIMAALAAQYSDHVVLTSDNPRFEDPELILDQMQAGILAADADKVIRISDRKRAIEQAIQELANTGDIVLVAGKGHETYQDIQGVKHDFDDKQVISEAFAKV</sequence>
<dbReference type="HAMAP" id="MF_00208">
    <property type="entry name" value="MurE"/>
    <property type="match status" value="1"/>
</dbReference>
<gene>
    <name evidence="7" type="primary">murE</name>
    <name evidence="12" type="ORF">PQG45_10105</name>
</gene>